<evidence type="ECO:0000313" key="5">
    <source>
        <dbReference type="EMBL" id="WOX57091.1"/>
    </source>
</evidence>
<dbReference type="GeneID" id="85732936"/>
<accession>A0AAX4FVB9</accession>
<dbReference type="Pfam" id="PF01934">
    <property type="entry name" value="HepT-like"/>
    <property type="match status" value="1"/>
</dbReference>
<sequence>MRDKLIHTYFGVDTQLLWRTVVNRVPKLRQEIRRILEQERGR</sequence>
<evidence type="ECO:0000256" key="3">
    <source>
        <dbReference type="ARBA" id="ARBA00022722"/>
    </source>
</evidence>
<keyword evidence="1" id="KW-0597">Phosphoprotein</keyword>
<organism evidence="5 6">
    <name type="scientific">Methanoculleus receptaculi</name>
    <dbReference type="NCBI Taxonomy" id="394967"/>
    <lineage>
        <taxon>Archaea</taxon>
        <taxon>Methanobacteriati</taxon>
        <taxon>Methanobacteriota</taxon>
        <taxon>Stenosarchaea group</taxon>
        <taxon>Methanomicrobia</taxon>
        <taxon>Methanomicrobiales</taxon>
        <taxon>Methanomicrobiaceae</taxon>
        <taxon>Methanoculleus</taxon>
    </lineage>
</organism>
<dbReference type="EMBL" id="CP137642">
    <property type="protein sequence ID" value="WOX57091.1"/>
    <property type="molecule type" value="Genomic_DNA"/>
</dbReference>
<dbReference type="GO" id="GO:0110001">
    <property type="term" value="C:toxin-antitoxin complex"/>
    <property type="evidence" value="ECO:0007669"/>
    <property type="project" value="InterPro"/>
</dbReference>
<protein>
    <submittedName>
        <fullName evidence="5">HepT-like ribonuclease domain-containing protein</fullName>
    </submittedName>
</protein>
<keyword evidence="6" id="KW-1185">Reference proteome</keyword>
<dbReference type="InterPro" id="IPR008201">
    <property type="entry name" value="HepT-like"/>
</dbReference>
<dbReference type="RefSeq" id="WP_318620582.1">
    <property type="nucleotide sequence ID" value="NZ_CP137642.1"/>
</dbReference>
<proteinExistence type="predicted"/>
<dbReference type="KEGG" id="mrc:R6Y96_07225"/>
<dbReference type="Proteomes" id="UP001305652">
    <property type="component" value="Chromosome"/>
</dbReference>
<keyword evidence="2" id="KW-1277">Toxin-antitoxin system</keyword>
<evidence type="ECO:0000313" key="6">
    <source>
        <dbReference type="Proteomes" id="UP001305652"/>
    </source>
</evidence>
<keyword evidence="3" id="KW-0540">Nuclease</keyword>
<evidence type="ECO:0000256" key="2">
    <source>
        <dbReference type="ARBA" id="ARBA00022649"/>
    </source>
</evidence>
<dbReference type="GO" id="GO:0004540">
    <property type="term" value="F:RNA nuclease activity"/>
    <property type="evidence" value="ECO:0007669"/>
    <property type="project" value="InterPro"/>
</dbReference>
<gene>
    <name evidence="5" type="ORF">R6Y96_07225</name>
</gene>
<dbReference type="GO" id="GO:0016787">
    <property type="term" value="F:hydrolase activity"/>
    <property type="evidence" value="ECO:0007669"/>
    <property type="project" value="UniProtKB-KW"/>
</dbReference>
<keyword evidence="4" id="KW-0378">Hydrolase</keyword>
<evidence type="ECO:0000256" key="1">
    <source>
        <dbReference type="ARBA" id="ARBA00022553"/>
    </source>
</evidence>
<name>A0AAX4FVB9_9EURY</name>
<evidence type="ECO:0000256" key="4">
    <source>
        <dbReference type="ARBA" id="ARBA00022801"/>
    </source>
</evidence>
<dbReference type="AlphaFoldDB" id="A0AAX4FVB9"/>
<reference evidence="5 6" key="1">
    <citation type="submission" date="2023-10" db="EMBL/GenBank/DDBJ databases">
        <title>The complete genome sequence of Methanoculleus receptaculi DSM 18860.</title>
        <authorList>
            <person name="Lai S.-J."/>
            <person name="You Y.-T."/>
            <person name="Chen S.-C."/>
        </authorList>
    </citation>
    <scope>NUCLEOTIDE SEQUENCE [LARGE SCALE GENOMIC DNA]</scope>
    <source>
        <strain evidence="5 6">DSM 18860</strain>
    </source>
</reference>